<sequence length="289" mass="31612">MSEKGILIIIGGNEDKGMGIETSEQDHLEFIEESILARVVQETGGTESHIVVVPTASRIPEEVAQNYLEAFKKLNCSNISIADIRNREDAEDKKNIHLIEQADCVLFSGGDQSKITHKIGGTKIHQILLERYKNEKFVIAGTSAGAMCMSQEMITGGGGKELFNKGSVSMGQGLGFIPNLTIDSHFIRRGRFGRLAEAVSRFPEYIGVGLAENTGLVVKKCKTFEVIGSGMIILFDASELKYSNQNDIKVGEQMTIVDLKTHVLASGCHFNLDKKRVKIFSSSTDSKPS</sequence>
<evidence type="ECO:0000313" key="2">
    <source>
        <dbReference type="EMBL" id="MBW2960456.1"/>
    </source>
</evidence>
<keyword evidence="3" id="KW-1185">Reference proteome</keyword>
<proteinExistence type="predicted"/>
<dbReference type="PANTHER" id="PTHR36175">
    <property type="entry name" value="CYANOPHYCINASE"/>
    <property type="match status" value="1"/>
</dbReference>
<organism evidence="2 3">
    <name type="scientific">Mesonia aestuariivivens</name>
    <dbReference type="NCBI Taxonomy" id="2796128"/>
    <lineage>
        <taxon>Bacteria</taxon>
        <taxon>Pseudomonadati</taxon>
        <taxon>Bacteroidota</taxon>
        <taxon>Flavobacteriia</taxon>
        <taxon>Flavobacteriales</taxon>
        <taxon>Flavobacteriaceae</taxon>
        <taxon>Mesonia</taxon>
    </lineage>
</organism>
<dbReference type="CDD" id="cd03145">
    <property type="entry name" value="GAT1_cyanophycinase"/>
    <property type="match status" value="1"/>
</dbReference>
<reference evidence="2 3" key="1">
    <citation type="submission" date="2021-07" db="EMBL/GenBank/DDBJ databases">
        <title>Mesonia aestuariivivens sp. nov., isolated from a tidal flat.</title>
        <authorList>
            <person name="Kim Y.-O."/>
            <person name="Yoon J.-H."/>
        </authorList>
    </citation>
    <scope>NUCLEOTIDE SEQUENCE [LARGE SCALE GENOMIC DNA]</scope>
    <source>
        <strain evidence="2 3">JHPTF-M18</strain>
    </source>
</reference>
<dbReference type="PANTHER" id="PTHR36175:SF1">
    <property type="entry name" value="CYANOPHYCINASE"/>
    <property type="match status" value="1"/>
</dbReference>
<accession>A0ABS6VY09</accession>
<protein>
    <submittedName>
        <fullName evidence="2">Cyanophycinase</fullName>
        <ecNumber evidence="2">3.4.15.6</ecNumber>
    </submittedName>
</protein>
<gene>
    <name evidence="2" type="ORF">KW502_01410</name>
</gene>
<dbReference type="PIRSF" id="PIRSF032067">
    <property type="entry name" value="Cyanophycinase"/>
    <property type="match status" value="1"/>
</dbReference>
<evidence type="ECO:0000313" key="3">
    <source>
        <dbReference type="Proteomes" id="UP000719267"/>
    </source>
</evidence>
<comment type="caution">
    <text evidence="2">The sequence shown here is derived from an EMBL/GenBank/DDBJ whole genome shotgun (WGS) entry which is preliminary data.</text>
</comment>
<evidence type="ECO:0000256" key="1">
    <source>
        <dbReference type="ARBA" id="ARBA00022801"/>
    </source>
</evidence>
<dbReference type="Pfam" id="PF03575">
    <property type="entry name" value="Peptidase_S51"/>
    <property type="match status" value="1"/>
</dbReference>
<dbReference type="EC" id="3.4.15.6" evidence="2"/>
<name>A0ABS6VY09_9FLAO</name>
<dbReference type="InterPro" id="IPR011811">
    <property type="entry name" value="Peptidase_S51_cyanophycinase"/>
</dbReference>
<keyword evidence="1 2" id="KW-0378">Hydrolase</keyword>
<dbReference type="NCBIfam" id="TIGR02069">
    <property type="entry name" value="cyanophycinase"/>
    <property type="match status" value="1"/>
</dbReference>
<dbReference type="GO" id="GO:0008241">
    <property type="term" value="F:peptidyl-dipeptidase activity"/>
    <property type="evidence" value="ECO:0007669"/>
    <property type="project" value="UniProtKB-EC"/>
</dbReference>
<dbReference type="GO" id="GO:0004180">
    <property type="term" value="F:carboxypeptidase activity"/>
    <property type="evidence" value="ECO:0007669"/>
    <property type="project" value="UniProtKB-KW"/>
</dbReference>
<dbReference type="Proteomes" id="UP000719267">
    <property type="component" value="Unassembled WGS sequence"/>
</dbReference>
<dbReference type="RefSeq" id="WP_219038738.1">
    <property type="nucleotide sequence ID" value="NZ_JAHWDF010000001.1"/>
</dbReference>
<keyword evidence="2" id="KW-0645">Protease</keyword>
<keyword evidence="2" id="KW-0121">Carboxypeptidase</keyword>
<dbReference type="InterPro" id="IPR005320">
    <property type="entry name" value="Peptidase_S51"/>
</dbReference>
<dbReference type="EMBL" id="JAHWDF010000001">
    <property type="protein sequence ID" value="MBW2960456.1"/>
    <property type="molecule type" value="Genomic_DNA"/>
</dbReference>